<sequence>MTPPGMSEPKAADPPQGGVPTVRLDQFLQLAGVAGTGGQAKVLIQSGEVLVDGVLETRRRRQLSPGAAVSVGGEEFEIAAPADA</sequence>
<name>A0ABX1VGM4_9PLAN</name>
<feature type="domain" description="RNA-binding S4" evidence="3">
    <location>
        <begin position="22"/>
        <end position="83"/>
    </location>
</feature>
<evidence type="ECO:0000313" key="5">
    <source>
        <dbReference type="Proteomes" id="UP000609651"/>
    </source>
</evidence>
<protein>
    <recommendedName>
        <fullName evidence="3">RNA-binding S4 domain-containing protein</fullName>
    </recommendedName>
</protein>
<dbReference type="InterPro" id="IPR036986">
    <property type="entry name" value="S4_RNA-bd_sf"/>
</dbReference>
<dbReference type="InterPro" id="IPR002942">
    <property type="entry name" value="S4_RNA-bd"/>
</dbReference>
<evidence type="ECO:0000259" key="3">
    <source>
        <dbReference type="SMART" id="SM00363"/>
    </source>
</evidence>
<dbReference type="Pfam" id="PF13275">
    <property type="entry name" value="S4_2"/>
    <property type="match status" value="1"/>
</dbReference>
<proteinExistence type="predicted"/>
<dbReference type="SUPFAM" id="SSF55174">
    <property type="entry name" value="Alpha-L RNA-binding motif"/>
    <property type="match status" value="1"/>
</dbReference>
<dbReference type="Gene3D" id="3.10.290.10">
    <property type="entry name" value="RNA-binding S4 domain"/>
    <property type="match status" value="1"/>
</dbReference>
<dbReference type="CDD" id="cd00165">
    <property type="entry name" value="S4"/>
    <property type="match status" value="1"/>
</dbReference>
<evidence type="ECO:0000256" key="1">
    <source>
        <dbReference type="PROSITE-ProRule" id="PRU00182"/>
    </source>
</evidence>
<keyword evidence="1" id="KW-0694">RNA-binding</keyword>
<dbReference type="PROSITE" id="PS50889">
    <property type="entry name" value="S4"/>
    <property type="match status" value="1"/>
</dbReference>
<organism evidence="4 5">
    <name type="scientific">Alienimonas chondri</name>
    <dbReference type="NCBI Taxonomy" id="2681879"/>
    <lineage>
        <taxon>Bacteria</taxon>
        <taxon>Pseudomonadati</taxon>
        <taxon>Planctomycetota</taxon>
        <taxon>Planctomycetia</taxon>
        <taxon>Planctomycetales</taxon>
        <taxon>Planctomycetaceae</taxon>
        <taxon>Alienimonas</taxon>
    </lineage>
</organism>
<evidence type="ECO:0000313" key="4">
    <source>
        <dbReference type="EMBL" id="NNJ27267.1"/>
    </source>
</evidence>
<dbReference type="EMBL" id="WTPX01000135">
    <property type="protein sequence ID" value="NNJ27267.1"/>
    <property type="molecule type" value="Genomic_DNA"/>
</dbReference>
<evidence type="ECO:0000256" key="2">
    <source>
        <dbReference type="SAM" id="MobiDB-lite"/>
    </source>
</evidence>
<gene>
    <name evidence="4" type="ORF">LzC2_33680</name>
</gene>
<dbReference type="SMART" id="SM00363">
    <property type="entry name" value="S4"/>
    <property type="match status" value="1"/>
</dbReference>
<feature type="region of interest" description="Disordered" evidence="2">
    <location>
        <begin position="1"/>
        <end position="20"/>
    </location>
</feature>
<reference evidence="4 5" key="1">
    <citation type="journal article" date="2020" name="Syst. Appl. Microbiol.">
        <title>Alienimonas chondri sp. nov., a novel planctomycete isolated from the biofilm of the red alga Chondrus crispus.</title>
        <authorList>
            <person name="Vitorino I."/>
            <person name="Albuquerque L."/>
            <person name="Wiegand S."/>
            <person name="Kallscheuer N."/>
            <person name="da Costa M.S."/>
            <person name="Lobo-da-Cunha A."/>
            <person name="Jogler C."/>
            <person name="Lage O.M."/>
        </authorList>
    </citation>
    <scope>NUCLEOTIDE SEQUENCE [LARGE SCALE GENOMIC DNA]</scope>
    <source>
        <strain evidence="4 5">LzC2</strain>
    </source>
</reference>
<accession>A0ABX1VGM4</accession>
<comment type="caution">
    <text evidence="4">The sequence shown here is derived from an EMBL/GenBank/DDBJ whole genome shotgun (WGS) entry which is preliminary data.</text>
</comment>
<keyword evidence="5" id="KW-1185">Reference proteome</keyword>
<dbReference type="Proteomes" id="UP000609651">
    <property type="component" value="Unassembled WGS sequence"/>
</dbReference>